<dbReference type="InterPro" id="IPR048971">
    <property type="entry name" value="Apc1_3rd"/>
</dbReference>
<evidence type="ECO:0000313" key="6">
    <source>
        <dbReference type="EMBL" id="CAF0798832.1"/>
    </source>
</evidence>
<gene>
    <name evidence="6" type="ORF">ZHD862_LOCUS2303</name>
</gene>
<dbReference type="InterPro" id="IPR024990">
    <property type="entry name" value="Apc1"/>
</dbReference>
<evidence type="ECO:0000256" key="1">
    <source>
        <dbReference type="ARBA" id="ARBA00022618"/>
    </source>
</evidence>
<accession>A0A813SRH8</accession>
<dbReference type="EMBL" id="CAJNOT010000044">
    <property type="protein sequence ID" value="CAF0798832.1"/>
    <property type="molecule type" value="Genomic_DNA"/>
</dbReference>
<evidence type="ECO:0000313" key="7">
    <source>
        <dbReference type="Proteomes" id="UP000663864"/>
    </source>
</evidence>
<comment type="caution">
    <text evidence="6">The sequence shown here is derived from an EMBL/GenBank/DDBJ whole genome shotgun (WGS) entry which is preliminary data.</text>
</comment>
<dbReference type="Pfam" id="PF21282">
    <property type="entry name" value="APC1_3rd"/>
    <property type="match status" value="1"/>
</dbReference>
<protein>
    <recommendedName>
        <fullName evidence="5">Anaphase-promoting complex subunit 1 beta-sandwich domain-containing protein</fullName>
    </recommendedName>
</protein>
<keyword evidence="2" id="KW-0677">Repeat</keyword>
<dbReference type="GO" id="GO:0051301">
    <property type="term" value="P:cell division"/>
    <property type="evidence" value="ECO:0007669"/>
    <property type="project" value="UniProtKB-KW"/>
</dbReference>
<dbReference type="GO" id="GO:0070979">
    <property type="term" value="P:protein K11-linked ubiquitination"/>
    <property type="evidence" value="ECO:0007669"/>
    <property type="project" value="TreeGrafter"/>
</dbReference>
<dbReference type="GO" id="GO:0060090">
    <property type="term" value="F:molecular adaptor activity"/>
    <property type="evidence" value="ECO:0007669"/>
    <property type="project" value="TreeGrafter"/>
</dbReference>
<dbReference type="GO" id="GO:0031145">
    <property type="term" value="P:anaphase-promoting complex-dependent catabolic process"/>
    <property type="evidence" value="ECO:0007669"/>
    <property type="project" value="TreeGrafter"/>
</dbReference>
<dbReference type="PANTHER" id="PTHR12827:SF3">
    <property type="entry name" value="ANAPHASE-PROMOTING COMPLEX SUBUNIT 1"/>
    <property type="match status" value="1"/>
</dbReference>
<evidence type="ECO:0000259" key="5">
    <source>
        <dbReference type="Pfam" id="PF21282"/>
    </source>
</evidence>
<evidence type="ECO:0000256" key="4">
    <source>
        <dbReference type="ARBA" id="ARBA00023306"/>
    </source>
</evidence>
<evidence type="ECO:0000256" key="3">
    <source>
        <dbReference type="ARBA" id="ARBA00022776"/>
    </source>
</evidence>
<keyword evidence="1" id="KW-0132">Cell division</keyword>
<dbReference type="Proteomes" id="UP000663864">
    <property type="component" value="Unassembled WGS sequence"/>
</dbReference>
<keyword evidence="4" id="KW-0131">Cell cycle</keyword>
<organism evidence="6 7">
    <name type="scientific">Rotaria sordida</name>
    <dbReference type="NCBI Taxonomy" id="392033"/>
    <lineage>
        <taxon>Eukaryota</taxon>
        <taxon>Metazoa</taxon>
        <taxon>Spiralia</taxon>
        <taxon>Gnathifera</taxon>
        <taxon>Rotifera</taxon>
        <taxon>Eurotatoria</taxon>
        <taxon>Bdelloidea</taxon>
        <taxon>Philodinida</taxon>
        <taxon>Philodinidae</taxon>
        <taxon>Rotaria</taxon>
    </lineage>
</organism>
<keyword evidence="3" id="KW-0498">Mitosis</keyword>
<feature type="domain" description="Anaphase-promoting complex subunit 1 beta-sandwich" evidence="5">
    <location>
        <begin position="59"/>
        <end position="139"/>
    </location>
</feature>
<sequence>MEFIPTLLSTFKLDSRFDRPILIGHFISRINLLIIKKYLEKHFHLQIFRHLYVMVCESRLLITKDVSTQQVCSVNGYLWINDNNQIENFRTPCFLPNFISIKKLEINDTNYWPIIYENDEQIQRLKQMLSRDGLFYVQKSSILSSLTLKTTSSSLVQLLSSNESSLRTWFHALQLYSGIQRIITEPINNRHVKEIHALISFYEKYISIKNLTHSTDTDDIILRTQFTNILFKNISKMKGDLLVALKNQHDPRRFALLLPIREWLPGLNEENLLSLLDTTSPAKLIRYAVNLGLDCELALYLLNGPS</sequence>
<name>A0A813SRH8_9BILA</name>
<dbReference type="AlphaFoldDB" id="A0A813SRH8"/>
<dbReference type="GO" id="GO:0007091">
    <property type="term" value="P:metaphase/anaphase transition of mitotic cell cycle"/>
    <property type="evidence" value="ECO:0007669"/>
    <property type="project" value="TreeGrafter"/>
</dbReference>
<proteinExistence type="predicted"/>
<dbReference type="GO" id="GO:0005680">
    <property type="term" value="C:anaphase-promoting complex"/>
    <property type="evidence" value="ECO:0007669"/>
    <property type="project" value="InterPro"/>
</dbReference>
<evidence type="ECO:0000256" key="2">
    <source>
        <dbReference type="ARBA" id="ARBA00022737"/>
    </source>
</evidence>
<dbReference type="PANTHER" id="PTHR12827">
    <property type="entry name" value="MEIOTIC CHECKPOINT REGULATOR TSG24 FAMILY MEMBER"/>
    <property type="match status" value="1"/>
</dbReference>
<reference evidence="6" key="1">
    <citation type="submission" date="2021-02" db="EMBL/GenBank/DDBJ databases">
        <authorList>
            <person name="Nowell W R."/>
        </authorList>
    </citation>
    <scope>NUCLEOTIDE SEQUENCE</scope>
</reference>